<feature type="compositionally biased region" description="Acidic residues" evidence="1">
    <location>
        <begin position="130"/>
        <end position="141"/>
    </location>
</feature>
<dbReference type="Proteomes" id="UP001064489">
    <property type="component" value="Chromosome 3"/>
</dbReference>
<feature type="compositionally biased region" description="Basic and acidic residues" evidence="1">
    <location>
        <begin position="107"/>
        <end position="122"/>
    </location>
</feature>
<keyword evidence="3" id="KW-1185">Reference proteome</keyword>
<dbReference type="AlphaFoldDB" id="A0AAD5J3L6"/>
<dbReference type="EMBL" id="JAJSOW010000100">
    <property type="protein sequence ID" value="KAI9184933.1"/>
    <property type="molecule type" value="Genomic_DNA"/>
</dbReference>
<proteinExistence type="predicted"/>
<evidence type="ECO:0000256" key="1">
    <source>
        <dbReference type="SAM" id="MobiDB-lite"/>
    </source>
</evidence>
<evidence type="ECO:0000313" key="2">
    <source>
        <dbReference type="EMBL" id="KAI9184933.1"/>
    </source>
</evidence>
<organism evidence="2 3">
    <name type="scientific">Acer negundo</name>
    <name type="common">Box elder</name>
    <dbReference type="NCBI Taxonomy" id="4023"/>
    <lineage>
        <taxon>Eukaryota</taxon>
        <taxon>Viridiplantae</taxon>
        <taxon>Streptophyta</taxon>
        <taxon>Embryophyta</taxon>
        <taxon>Tracheophyta</taxon>
        <taxon>Spermatophyta</taxon>
        <taxon>Magnoliopsida</taxon>
        <taxon>eudicotyledons</taxon>
        <taxon>Gunneridae</taxon>
        <taxon>Pentapetalae</taxon>
        <taxon>rosids</taxon>
        <taxon>malvids</taxon>
        <taxon>Sapindales</taxon>
        <taxon>Sapindaceae</taxon>
        <taxon>Hippocastanoideae</taxon>
        <taxon>Acereae</taxon>
        <taxon>Acer</taxon>
    </lineage>
</organism>
<reference evidence="2" key="1">
    <citation type="journal article" date="2022" name="Plant J.">
        <title>Strategies of tolerance reflected in two North American maple genomes.</title>
        <authorList>
            <person name="McEvoy S.L."/>
            <person name="Sezen U.U."/>
            <person name="Trouern-Trend A."/>
            <person name="McMahon S.M."/>
            <person name="Schaberg P.G."/>
            <person name="Yang J."/>
            <person name="Wegrzyn J.L."/>
            <person name="Swenson N.G."/>
        </authorList>
    </citation>
    <scope>NUCLEOTIDE SEQUENCE</scope>
    <source>
        <strain evidence="2">91603</strain>
    </source>
</reference>
<name>A0AAD5J3L6_ACENE</name>
<sequence length="141" mass="15408">MGSLNMGVEGNQIVSYQEYGPYDVDEQGPGTDEGVNWAEKHGLAIVDRPPDVELHRPSDVNWTDNVVHAKVNKEAGNKDTGKQADDIAAETCVDPIKIWDSLNVPNRPHEECAPRSNLKDVSDELNSLEGSDDEEGEQGPV</sequence>
<reference evidence="2" key="2">
    <citation type="submission" date="2023-02" db="EMBL/GenBank/DDBJ databases">
        <authorList>
            <person name="Swenson N.G."/>
            <person name="Wegrzyn J.L."/>
            <person name="Mcevoy S.L."/>
        </authorList>
    </citation>
    <scope>NUCLEOTIDE SEQUENCE</scope>
    <source>
        <strain evidence="2">91603</strain>
        <tissue evidence="2">Leaf</tissue>
    </source>
</reference>
<comment type="caution">
    <text evidence="2">The sequence shown here is derived from an EMBL/GenBank/DDBJ whole genome shotgun (WGS) entry which is preliminary data.</text>
</comment>
<gene>
    <name evidence="2" type="ORF">LWI28_002607</name>
</gene>
<protein>
    <submittedName>
        <fullName evidence="2">Uncharacterized protein</fullName>
    </submittedName>
</protein>
<accession>A0AAD5J3L6</accession>
<evidence type="ECO:0000313" key="3">
    <source>
        <dbReference type="Proteomes" id="UP001064489"/>
    </source>
</evidence>
<feature type="region of interest" description="Disordered" evidence="1">
    <location>
        <begin position="103"/>
        <end position="141"/>
    </location>
</feature>